<dbReference type="EMBL" id="MU551653">
    <property type="protein sequence ID" value="KAI5619993.1"/>
    <property type="molecule type" value="Genomic_DNA"/>
</dbReference>
<proteinExistence type="predicted"/>
<accession>A0AAD5FLE8</accession>
<feature type="non-terminal residue" evidence="1">
    <location>
        <position position="1"/>
    </location>
</feature>
<keyword evidence="2" id="KW-1185">Reference proteome</keyword>
<organism evidence="1 2">
    <name type="scientific">Silurus asotus</name>
    <name type="common">Amur catfish</name>
    <name type="synonym">Parasilurus asotus</name>
    <dbReference type="NCBI Taxonomy" id="30991"/>
    <lineage>
        <taxon>Eukaryota</taxon>
        <taxon>Metazoa</taxon>
        <taxon>Chordata</taxon>
        <taxon>Craniata</taxon>
        <taxon>Vertebrata</taxon>
        <taxon>Euteleostomi</taxon>
        <taxon>Actinopterygii</taxon>
        <taxon>Neopterygii</taxon>
        <taxon>Teleostei</taxon>
        <taxon>Ostariophysi</taxon>
        <taxon>Siluriformes</taxon>
        <taxon>Siluridae</taxon>
        <taxon>Silurus</taxon>
    </lineage>
</organism>
<evidence type="ECO:0000313" key="2">
    <source>
        <dbReference type="Proteomes" id="UP001205998"/>
    </source>
</evidence>
<protein>
    <submittedName>
        <fullName evidence="1">Uncharacterized protein</fullName>
    </submittedName>
</protein>
<dbReference type="Proteomes" id="UP001205998">
    <property type="component" value="Unassembled WGS sequence"/>
</dbReference>
<sequence>SSDVTCERTAVLHGLPILLRGDSVEFFRKCFDSDVNVDLSAVDVGLLTVLLEDMPSPNSTCPQLSTRRAIIFEGNIVVGDVPNLPHAECLLFALIYALNLDNPKTIRSTFDAIQRVFLSLRSKNLKPQ</sequence>
<dbReference type="AlphaFoldDB" id="A0AAD5FLE8"/>
<evidence type="ECO:0000313" key="1">
    <source>
        <dbReference type="EMBL" id="KAI5619993.1"/>
    </source>
</evidence>
<gene>
    <name evidence="1" type="ORF">C0J50_20430</name>
</gene>
<comment type="caution">
    <text evidence="1">The sequence shown here is derived from an EMBL/GenBank/DDBJ whole genome shotgun (WGS) entry which is preliminary data.</text>
</comment>
<name>A0AAD5FLE8_SILAS</name>
<feature type="non-terminal residue" evidence="1">
    <location>
        <position position="128"/>
    </location>
</feature>
<reference evidence="1" key="1">
    <citation type="submission" date="2018-07" db="EMBL/GenBank/DDBJ databases">
        <title>Comparative genomics of catfishes provides insights into carnivory and benthic adaptation.</title>
        <authorList>
            <person name="Zhang Y."/>
            <person name="Wang D."/>
            <person name="Peng Z."/>
            <person name="Zheng S."/>
            <person name="Shao F."/>
            <person name="Tao W."/>
        </authorList>
    </citation>
    <scope>NUCLEOTIDE SEQUENCE</scope>
    <source>
        <strain evidence="1">Chongqing</strain>
    </source>
</reference>